<gene>
    <name evidence="2" type="ORF">FCULG_00010320</name>
    <name evidence="3" type="ORF">HYE67_005906</name>
</gene>
<keyword evidence="4" id="KW-1185">Reference proteome</keyword>
<proteinExistence type="predicted"/>
<dbReference type="Proteomes" id="UP000241587">
    <property type="component" value="Unassembled WGS sequence"/>
</dbReference>
<protein>
    <submittedName>
        <fullName evidence="2">Uncharacterized protein</fullName>
    </submittedName>
</protein>
<feature type="compositionally biased region" description="Polar residues" evidence="1">
    <location>
        <begin position="1"/>
        <end position="19"/>
    </location>
</feature>
<accession>A0A2T4GCV7</accession>
<feature type="region of interest" description="Disordered" evidence="1">
    <location>
        <begin position="151"/>
        <end position="316"/>
    </location>
</feature>
<organism evidence="2 4">
    <name type="scientific">Fusarium culmorum</name>
    <dbReference type="NCBI Taxonomy" id="5516"/>
    <lineage>
        <taxon>Eukaryota</taxon>
        <taxon>Fungi</taxon>
        <taxon>Dikarya</taxon>
        <taxon>Ascomycota</taxon>
        <taxon>Pezizomycotina</taxon>
        <taxon>Sordariomycetes</taxon>
        <taxon>Hypocreomycetidae</taxon>
        <taxon>Hypocreales</taxon>
        <taxon>Nectriaceae</taxon>
        <taxon>Fusarium</taxon>
    </lineage>
</organism>
<feature type="compositionally biased region" description="Polar residues" evidence="1">
    <location>
        <begin position="107"/>
        <end position="128"/>
    </location>
</feature>
<evidence type="ECO:0000313" key="2">
    <source>
        <dbReference type="EMBL" id="PTD01418.1"/>
    </source>
</evidence>
<feature type="region of interest" description="Disordered" evidence="1">
    <location>
        <begin position="726"/>
        <end position="747"/>
    </location>
</feature>
<feature type="region of interest" description="Disordered" evidence="1">
    <location>
        <begin position="617"/>
        <end position="662"/>
    </location>
</feature>
<dbReference type="EMBL" id="CP064749">
    <property type="protein sequence ID" value="QPC63675.1"/>
    <property type="molecule type" value="Genomic_DNA"/>
</dbReference>
<reference evidence="2 4" key="1">
    <citation type="submission" date="2018-02" db="EMBL/GenBank/DDBJ databases">
        <title>Fusarium culmorum secondary metabolites in fungal-bacterial-plant interactions.</title>
        <authorList>
            <person name="Schmidt R."/>
        </authorList>
    </citation>
    <scope>NUCLEOTIDE SEQUENCE [LARGE SCALE GENOMIC DNA]</scope>
    <source>
        <strain evidence="2 4">PV</strain>
    </source>
</reference>
<evidence type="ECO:0000313" key="4">
    <source>
        <dbReference type="Proteomes" id="UP000241587"/>
    </source>
</evidence>
<feature type="compositionally biased region" description="Polar residues" evidence="1">
    <location>
        <begin position="245"/>
        <end position="275"/>
    </location>
</feature>
<feature type="region of interest" description="Disordered" evidence="1">
    <location>
        <begin position="1"/>
        <end position="20"/>
    </location>
</feature>
<feature type="compositionally biased region" description="Polar residues" evidence="1">
    <location>
        <begin position="294"/>
        <end position="308"/>
    </location>
</feature>
<feature type="compositionally biased region" description="Polar residues" evidence="1">
    <location>
        <begin position="617"/>
        <end position="635"/>
    </location>
</feature>
<feature type="compositionally biased region" description="Polar residues" evidence="1">
    <location>
        <begin position="531"/>
        <end position="558"/>
    </location>
</feature>
<dbReference type="OrthoDB" id="5091426at2759"/>
<dbReference type="AlphaFoldDB" id="A0A2T4GCV7"/>
<feature type="compositionally biased region" description="Basic and acidic residues" evidence="1">
    <location>
        <begin position="559"/>
        <end position="574"/>
    </location>
</feature>
<feature type="region of interest" description="Disordered" evidence="1">
    <location>
        <begin position="527"/>
        <end position="574"/>
    </location>
</feature>
<sequence>MDAISDQRSSGGNLCQNIDGSDDIILGGHEQWKQVDSSPWEQEEDERNLLRENDVTVQQWLQLQDNSQPARNIYINSQSLPQRKRKNQKILVHVDDVFKPSPIQPAKSPNNTALGLRKPTSSNVSTTSINGQLFNKSATSVQSLQQFSAAPDQNTGYYHGNGYSRERSSSTLASHSRSHFPTTSHKHQASGDHAQPIGLPFQQSTRSVTGTDTSTGSKKPPKRQNSNSTDDDASSKRTFPRHNRSGINSQPHRGPPSLSSGPRRTTQPGESNFLQTPIEGLRVPQHQARIKTSPLVSEGSSLPATKQNKPPPHRDSKVLSHELFEGLGETCPFWLFDPSQFSNEDRHACWGRKLEMSHVIAHLIDHHGFVRGIDPKNESRKYVASCQTQNPFVKAKGDCAKCTSLHNWKDSDFTDPEHKGVVICTRCYFQFDKREMQSHLDGPMCPYNTEQPKPKKMCILYTTFCSQDKPPSSPPRNMAPRKTKPRSTSKRRNRRSATPPVENNPTYRPAPEQASQLLRPAKPKIPYNQVEPITTNGPSSSAPSQTRSLINGNAPTSYESHELQNQESGSRDSFTHQQTNVYQPNHQPIAFIYPDTPVKYIADLLKFQRDRQQAVAQSTYSSMADPSSSGNSRLNGSMVANGFQHSQNGLRLPNQNPGEQQSFLQIPQTSSRFLSPTLGQTSQRGLRDKSFDQFSQQSLTQSQYSQQLYSQHPMHDYLSVQNRQQPSTNANFSTNNGETPQLLRSPNTPQLQLQMPSLDDLDATISLSGGLSHVQSSSSRVPSTAGESMCLLPSPNMEGSMWLTDEYDYEDTPAWLKFAVGSHLELDESIEISNPPPLQPQQRVEDLKPDSRLLDVHQTAVEKDSGYHSVFDDIDMDWDANKMFSS</sequence>
<dbReference type="EMBL" id="PVEM01000028">
    <property type="protein sequence ID" value="PTD01418.1"/>
    <property type="molecule type" value="Genomic_DNA"/>
</dbReference>
<reference evidence="3" key="2">
    <citation type="submission" date="2020-11" db="EMBL/GenBank/DDBJ databases">
        <title>The chromosome-scale genome resource for two endophytic Fusarium species: F. culmorum and F. pseudograminearum.</title>
        <authorList>
            <person name="Yuan Z."/>
        </authorList>
    </citation>
    <scope>NUCLEOTIDE SEQUENCE</scope>
    <source>
        <strain evidence="3">Class2-1B</strain>
    </source>
</reference>
<feature type="compositionally biased region" description="Polar residues" evidence="1">
    <location>
        <begin position="643"/>
        <end position="662"/>
    </location>
</feature>
<evidence type="ECO:0000256" key="1">
    <source>
        <dbReference type="SAM" id="MobiDB-lite"/>
    </source>
</evidence>
<feature type="region of interest" description="Disordered" evidence="1">
    <location>
        <begin position="101"/>
        <end position="128"/>
    </location>
</feature>
<name>A0A2T4GCV7_FUSCU</name>
<feature type="compositionally biased region" description="Basic residues" evidence="1">
    <location>
        <begin position="479"/>
        <end position="495"/>
    </location>
</feature>
<dbReference type="OMA" id="DKREMQS"/>
<feature type="compositionally biased region" description="Polar residues" evidence="1">
    <location>
        <begin position="201"/>
        <end position="228"/>
    </location>
</feature>
<feature type="region of interest" description="Disordered" evidence="1">
    <location>
        <begin position="468"/>
        <end position="510"/>
    </location>
</feature>
<evidence type="ECO:0000313" key="3">
    <source>
        <dbReference type="EMBL" id="QPC63675.1"/>
    </source>
</evidence>
<dbReference type="Proteomes" id="UP000663297">
    <property type="component" value="Chromosome 3"/>
</dbReference>